<dbReference type="InterPro" id="IPR004960">
    <property type="entry name" value="LipA_acyltrans"/>
</dbReference>
<dbReference type="GO" id="GO:0008610">
    <property type="term" value="P:lipid biosynthetic process"/>
    <property type="evidence" value="ECO:0007669"/>
    <property type="project" value="UniProtKB-ARBA"/>
</dbReference>
<dbReference type="PANTHER" id="PTHR30606:SF10">
    <property type="entry name" value="PHOSPHATIDYLINOSITOL MANNOSIDE ACYLTRANSFERASE"/>
    <property type="match status" value="1"/>
</dbReference>
<keyword evidence="6" id="KW-0012">Acyltransferase</keyword>
<evidence type="ECO:0000256" key="3">
    <source>
        <dbReference type="ARBA" id="ARBA00022519"/>
    </source>
</evidence>
<dbReference type="GO" id="GO:1901137">
    <property type="term" value="P:carbohydrate derivative biosynthetic process"/>
    <property type="evidence" value="ECO:0007669"/>
    <property type="project" value="UniProtKB-ARBA"/>
</dbReference>
<keyword evidence="3" id="KW-0997">Cell inner membrane</keyword>
<keyword evidence="5" id="KW-0472">Membrane</keyword>
<name>A0A6J7G8T4_9ZZZZ</name>
<organism evidence="7">
    <name type="scientific">freshwater metagenome</name>
    <dbReference type="NCBI Taxonomy" id="449393"/>
    <lineage>
        <taxon>unclassified sequences</taxon>
        <taxon>metagenomes</taxon>
        <taxon>ecological metagenomes</taxon>
    </lineage>
</organism>
<dbReference type="EMBL" id="CAFBMR010000001">
    <property type="protein sequence ID" value="CAB4899799.1"/>
    <property type="molecule type" value="Genomic_DNA"/>
</dbReference>
<dbReference type="NCBIfam" id="NF005919">
    <property type="entry name" value="PRK07920.1"/>
    <property type="match status" value="1"/>
</dbReference>
<evidence type="ECO:0000256" key="1">
    <source>
        <dbReference type="ARBA" id="ARBA00004533"/>
    </source>
</evidence>
<protein>
    <submittedName>
        <fullName evidence="7">Unannotated protein</fullName>
    </submittedName>
</protein>
<evidence type="ECO:0000256" key="6">
    <source>
        <dbReference type="ARBA" id="ARBA00023315"/>
    </source>
</evidence>
<dbReference type="AlphaFoldDB" id="A0A6J7G8T4"/>
<dbReference type="CDD" id="cd07984">
    <property type="entry name" value="LPLAT_LABLAT-like"/>
    <property type="match status" value="1"/>
</dbReference>
<evidence type="ECO:0000313" key="7">
    <source>
        <dbReference type="EMBL" id="CAB4899799.1"/>
    </source>
</evidence>
<evidence type="ECO:0000256" key="4">
    <source>
        <dbReference type="ARBA" id="ARBA00022679"/>
    </source>
</evidence>
<sequence length="301" mass="33600">MTDWREAAADVGFGLGWKAVNRMPERAAYATFRRLADRSWANHGTGVQQLERNLRRVRPELTYDELRELSRAGMRSYFRYWCDAFRLPSWSRERIVDPIRIKGEEHLIAAKAAGKGAVLPLAHSGNWDHAGAWLALTHGRLVTVAERLRPEGLYRKFLAYRNALGMDILPLGEPAIVRDLLRALRENAFVPLLADRDLSHNGVEVLLFGEVTKIPPGPAVLAVMSGSPLLPASLYYEGETLVAEIHAPISVPAMGTRADKVAALSQSYIDVIATGIAAHPEDWHMMQPLWLSDLSPRKISR</sequence>
<reference evidence="7" key="1">
    <citation type="submission" date="2020-05" db="EMBL/GenBank/DDBJ databases">
        <authorList>
            <person name="Chiriac C."/>
            <person name="Salcher M."/>
            <person name="Ghai R."/>
            <person name="Kavagutti S V."/>
        </authorList>
    </citation>
    <scope>NUCLEOTIDE SEQUENCE</scope>
</reference>
<gene>
    <name evidence="7" type="ORF">UFOPK3610_00055</name>
</gene>
<dbReference type="GO" id="GO:0016746">
    <property type="term" value="F:acyltransferase activity"/>
    <property type="evidence" value="ECO:0007669"/>
    <property type="project" value="UniProtKB-KW"/>
</dbReference>
<dbReference type="Pfam" id="PF03279">
    <property type="entry name" value="Lip_A_acyltrans"/>
    <property type="match status" value="1"/>
</dbReference>
<evidence type="ECO:0000256" key="5">
    <source>
        <dbReference type="ARBA" id="ARBA00023136"/>
    </source>
</evidence>
<accession>A0A6J7G8T4</accession>
<comment type="subcellular location">
    <subcellularLocation>
        <location evidence="1">Cell inner membrane</location>
    </subcellularLocation>
</comment>
<keyword evidence="2" id="KW-1003">Cell membrane</keyword>
<evidence type="ECO:0000256" key="2">
    <source>
        <dbReference type="ARBA" id="ARBA00022475"/>
    </source>
</evidence>
<proteinExistence type="predicted"/>
<dbReference type="PANTHER" id="PTHR30606">
    <property type="entry name" value="LIPID A BIOSYNTHESIS LAUROYL ACYLTRANSFERASE"/>
    <property type="match status" value="1"/>
</dbReference>
<dbReference type="GO" id="GO:0005886">
    <property type="term" value="C:plasma membrane"/>
    <property type="evidence" value="ECO:0007669"/>
    <property type="project" value="UniProtKB-SubCell"/>
</dbReference>
<keyword evidence="4" id="KW-0808">Transferase</keyword>